<dbReference type="STRING" id="94624.Bpet4732"/>
<gene>
    <name evidence="6" type="ordered locus">Bpet4732</name>
</gene>
<dbReference type="PANTHER" id="PTHR10146:SF14">
    <property type="entry name" value="PYRIDOXAL PHOSPHATE HOMEOSTASIS PROTEIN"/>
    <property type="match status" value="1"/>
</dbReference>
<evidence type="ECO:0000313" key="6">
    <source>
        <dbReference type="EMBL" id="CAP45084.1"/>
    </source>
</evidence>
<evidence type="ECO:0000259" key="5">
    <source>
        <dbReference type="Pfam" id="PF01168"/>
    </source>
</evidence>
<dbReference type="GO" id="GO:0030170">
    <property type="term" value="F:pyridoxal phosphate binding"/>
    <property type="evidence" value="ECO:0007669"/>
    <property type="project" value="UniProtKB-UniRule"/>
</dbReference>
<dbReference type="InterPro" id="IPR001608">
    <property type="entry name" value="Ala_racemase_N"/>
</dbReference>
<evidence type="ECO:0000256" key="1">
    <source>
        <dbReference type="ARBA" id="ARBA00022898"/>
    </source>
</evidence>
<dbReference type="AlphaFoldDB" id="A9IGS5"/>
<dbReference type="InterPro" id="IPR029066">
    <property type="entry name" value="PLP-binding_barrel"/>
</dbReference>
<keyword evidence="1 2" id="KW-0663">Pyridoxal phosphate</keyword>
<dbReference type="InterPro" id="IPR011078">
    <property type="entry name" value="PyrdxlP_homeostasis"/>
</dbReference>
<dbReference type="eggNOG" id="COG0325">
    <property type="taxonomic scope" value="Bacteria"/>
</dbReference>
<feature type="modified residue" description="N6-(pyridoxal phosphate)lysine" evidence="2 3">
    <location>
        <position position="45"/>
    </location>
</feature>
<name>A9IGS5_BORPD</name>
<evidence type="ECO:0000256" key="3">
    <source>
        <dbReference type="PIRSR" id="PIRSR004848-1"/>
    </source>
</evidence>
<dbReference type="Proteomes" id="UP000001225">
    <property type="component" value="Chromosome"/>
</dbReference>
<organism evidence="6 7">
    <name type="scientific">Bordetella petrii (strain ATCC BAA-461 / DSM 12804 / CCUG 43448 / CIP 107267 / Se-1111R)</name>
    <dbReference type="NCBI Taxonomy" id="340100"/>
    <lineage>
        <taxon>Bacteria</taxon>
        <taxon>Pseudomonadati</taxon>
        <taxon>Pseudomonadota</taxon>
        <taxon>Betaproteobacteria</taxon>
        <taxon>Burkholderiales</taxon>
        <taxon>Alcaligenaceae</taxon>
        <taxon>Bordetella</taxon>
    </lineage>
</organism>
<comment type="cofactor">
    <cofactor evidence="3">
        <name>pyridoxal 5'-phosphate</name>
        <dbReference type="ChEBI" id="CHEBI:597326"/>
    </cofactor>
</comment>
<dbReference type="SUPFAM" id="SSF51419">
    <property type="entry name" value="PLP-binding barrel"/>
    <property type="match status" value="1"/>
</dbReference>
<evidence type="ECO:0000256" key="4">
    <source>
        <dbReference type="RuleBase" id="RU004514"/>
    </source>
</evidence>
<keyword evidence="7" id="KW-1185">Reference proteome</keyword>
<dbReference type="NCBIfam" id="TIGR00044">
    <property type="entry name" value="YggS family pyridoxal phosphate-dependent enzyme"/>
    <property type="match status" value="1"/>
</dbReference>
<feature type="domain" description="Alanine racemase N-terminal" evidence="5">
    <location>
        <begin position="27"/>
        <end position="239"/>
    </location>
</feature>
<dbReference type="PANTHER" id="PTHR10146">
    <property type="entry name" value="PROLINE SYNTHETASE CO-TRANSCRIBED BACTERIAL HOMOLOG PROTEIN"/>
    <property type="match status" value="1"/>
</dbReference>
<dbReference type="EMBL" id="AM902716">
    <property type="protein sequence ID" value="CAP45084.1"/>
    <property type="molecule type" value="Genomic_DNA"/>
</dbReference>
<dbReference type="Pfam" id="PF01168">
    <property type="entry name" value="Ala_racemase_N"/>
    <property type="match status" value="1"/>
</dbReference>
<comment type="similarity">
    <text evidence="2 4">Belongs to the pyridoxal phosphate-binding protein YggS/PROSC family.</text>
</comment>
<sequence length="246" mass="26884">MDSPTSMSSDDSMAARVARVRQRMDAACARAGRAPESVTLLPVSKTFGPEAVREAAALGLRRFGENKTQEIRQKAGPLADLDIQWVMIGHLQTNKAKDAARHAAEVQSLDRLDLAYALQRRLQAEGRAIDVLVQVKTSPEPSKHGLDMQAVSSFLRIVAGDCPALRVQGLMTLAVQSDDTAAVRACFRALRELRDRLRDENIPDVRLDRLSMGMSGDFEIAIEEGATEVRVGSAIFGTRTYLQAPL</sequence>
<accession>A9IGS5</accession>
<dbReference type="PIRSF" id="PIRSF004848">
    <property type="entry name" value="YBL036c_PLPDEIII"/>
    <property type="match status" value="1"/>
</dbReference>
<comment type="function">
    <text evidence="2">Pyridoxal 5'-phosphate (PLP)-binding protein, which is involved in PLP homeostasis.</text>
</comment>
<evidence type="ECO:0000313" key="7">
    <source>
        <dbReference type="Proteomes" id="UP000001225"/>
    </source>
</evidence>
<dbReference type="FunFam" id="3.20.20.10:FF:000018">
    <property type="entry name" value="Pyridoxal phosphate homeostasis protein"/>
    <property type="match status" value="1"/>
</dbReference>
<evidence type="ECO:0000256" key="2">
    <source>
        <dbReference type="HAMAP-Rule" id="MF_02087"/>
    </source>
</evidence>
<reference evidence="6 7" key="1">
    <citation type="journal article" date="2008" name="BMC Genomics">
        <title>The missing link: Bordetella petrii is endowed with both the metabolic versatility of environmental bacteria and virulence traits of pathogenic Bordetellae.</title>
        <authorList>
            <person name="Gross R."/>
            <person name="Guzman C.A."/>
            <person name="Sebaihia M."/>
            <person name="Martins Dos Santos V.A."/>
            <person name="Pieper D.H."/>
            <person name="Koebnik R."/>
            <person name="Lechner M."/>
            <person name="Bartels D."/>
            <person name="Buhrmester J."/>
            <person name="Choudhuri J.V."/>
            <person name="Ebensen T."/>
            <person name="Gaigalat L."/>
            <person name="Herrmann S."/>
            <person name="Khachane A.N."/>
            <person name="Larisch C."/>
            <person name="Link S."/>
            <person name="Linke B."/>
            <person name="Meyer F."/>
            <person name="Mormann S."/>
            <person name="Nakunst D."/>
            <person name="Rueckert C."/>
            <person name="Schneiker-Bekel S."/>
            <person name="Schulze K."/>
            <person name="Vorhoelter F.J."/>
            <person name="Yevsa T."/>
            <person name="Engle J.T."/>
            <person name="Goldman W.E."/>
            <person name="Puehler A."/>
            <person name="Goebel U.B."/>
            <person name="Goesmann A."/>
            <person name="Bloecker H."/>
            <person name="Kaiser O."/>
            <person name="Martinez-Arias R."/>
        </authorList>
    </citation>
    <scope>NUCLEOTIDE SEQUENCE [LARGE SCALE GENOMIC DNA]</scope>
    <source>
        <strain evidence="7">ATCC BAA-461 / DSM 12804 / CCUG 43448 / CIP 107267 / Se-1111R</strain>
    </source>
</reference>
<dbReference type="KEGG" id="bpt:Bpet4732"/>
<dbReference type="Gene3D" id="3.20.20.10">
    <property type="entry name" value="Alanine racemase"/>
    <property type="match status" value="1"/>
</dbReference>
<dbReference type="HAMAP" id="MF_02087">
    <property type="entry name" value="PLP_homeostasis"/>
    <property type="match status" value="1"/>
</dbReference>
<dbReference type="CDD" id="cd00635">
    <property type="entry name" value="PLPDE_III_YBL036c_like"/>
    <property type="match status" value="1"/>
</dbReference>
<proteinExistence type="inferred from homology"/>
<protein>
    <recommendedName>
        <fullName evidence="2">Pyridoxal phosphate homeostasis protein</fullName>
        <shortName evidence="2">PLP homeostasis protein</shortName>
    </recommendedName>
</protein>